<organism evidence="1 2">
    <name type="scientific">Rhododendron molle</name>
    <name type="common">Chinese azalea</name>
    <name type="synonym">Azalea mollis</name>
    <dbReference type="NCBI Taxonomy" id="49168"/>
    <lineage>
        <taxon>Eukaryota</taxon>
        <taxon>Viridiplantae</taxon>
        <taxon>Streptophyta</taxon>
        <taxon>Embryophyta</taxon>
        <taxon>Tracheophyta</taxon>
        <taxon>Spermatophyta</taxon>
        <taxon>Magnoliopsida</taxon>
        <taxon>eudicotyledons</taxon>
        <taxon>Gunneridae</taxon>
        <taxon>Pentapetalae</taxon>
        <taxon>asterids</taxon>
        <taxon>Ericales</taxon>
        <taxon>Ericaceae</taxon>
        <taxon>Ericoideae</taxon>
        <taxon>Rhodoreae</taxon>
        <taxon>Rhododendron</taxon>
    </lineage>
</organism>
<sequence>MAISLAKCRVKKGFFRLLNVSRSCAKQRVNYYTCSSMCNGGIYEADFGWLKPTWVSLGGIEDLQGMNMILLVDTRSGNGIEAWMNLSEEDMAEFERDPELLAFASLEPSPLELDFLCLHAYSAMFMRSWNKY</sequence>
<dbReference type="EMBL" id="CM046400">
    <property type="protein sequence ID" value="KAI8524912.1"/>
    <property type="molecule type" value="Genomic_DNA"/>
</dbReference>
<dbReference type="Proteomes" id="UP001062846">
    <property type="component" value="Chromosome 13"/>
</dbReference>
<gene>
    <name evidence="1" type="ORF">RHMOL_Rhmol13G0186300</name>
</gene>
<accession>A0ACC0L9A4</accession>
<proteinExistence type="predicted"/>
<reference evidence="1" key="1">
    <citation type="submission" date="2022-02" db="EMBL/GenBank/DDBJ databases">
        <title>Plant Genome Project.</title>
        <authorList>
            <person name="Zhang R.-G."/>
        </authorList>
    </citation>
    <scope>NUCLEOTIDE SEQUENCE</scope>
    <source>
        <strain evidence="1">AT1</strain>
    </source>
</reference>
<name>A0ACC0L9A4_RHOML</name>
<comment type="caution">
    <text evidence="1">The sequence shown here is derived from an EMBL/GenBank/DDBJ whole genome shotgun (WGS) entry which is preliminary data.</text>
</comment>
<keyword evidence="2" id="KW-1185">Reference proteome</keyword>
<evidence type="ECO:0000313" key="1">
    <source>
        <dbReference type="EMBL" id="KAI8524912.1"/>
    </source>
</evidence>
<evidence type="ECO:0000313" key="2">
    <source>
        <dbReference type="Proteomes" id="UP001062846"/>
    </source>
</evidence>
<protein>
    <submittedName>
        <fullName evidence="1">Uncharacterized protein</fullName>
    </submittedName>
</protein>